<gene>
    <name evidence="1" type="ORF">METZ01_LOCUS345333</name>
</gene>
<name>A0A382R419_9ZZZZ</name>
<feature type="non-terminal residue" evidence="1">
    <location>
        <position position="63"/>
    </location>
</feature>
<dbReference type="InterPro" id="IPR023214">
    <property type="entry name" value="HAD_sf"/>
</dbReference>
<accession>A0A382R419</accession>
<proteinExistence type="predicted"/>
<dbReference type="AlphaFoldDB" id="A0A382R419"/>
<dbReference type="Gene3D" id="1.10.150.240">
    <property type="entry name" value="Putative phosphatase, domain 2"/>
    <property type="match status" value="1"/>
</dbReference>
<reference evidence="1" key="1">
    <citation type="submission" date="2018-05" db="EMBL/GenBank/DDBJ databases">
        <authorList>
            <person name="Lanie J.A."/>
            <person name="Ng W.-L."/>
            <person name="Kazmierczak K.M."/>
            <person name="Andrzejewski T.M."/>
            <person name="Davidsen T.M."/>
            <person name="Wayne K.J."/>
            <person name="Tettelin H."/>
            <person name="Glass J.I."/>
            <person name="Rusch D."/>
            <person name="Podicherti R."/>
            <person name="Tsui H.-C.T."/>
            <person name="Winkler M.E."/>
        </authorList>
    </citation>
    <scope>NUCLEOTIDE SEQUENCE</scope>
</reference>
<dbReference type="InterPro" id="IPR023198">
    <property type="entry name" value="PGP-like_dom2"/>
</dbReference>
<dbReference type="EMBL" id="UINC01118981">
    <property type="protein sequence ID" value="SVC92479.1"/>
    <property type="molecule type" value="Genomic_DNA"/>
</dbReference>
<evidence type="ECO:0000313" key="1">
    <source>
        <dbReference type="EMBL" id="SVC92479.1"/>
    </source>
</evidence>
<protein>
    <submittedName>
        <fullName evidence="1">Uncharacterized protein</fullName>
    </submittedName>
</protein>
<sequence>MAKTIIFDLGGVLVNLDWDKVCAPLTDLSSQTYDAVMAEVQNGPIVELSMLGHLTPGEFHQAL</sequence>
<organism evidence="1">
    <name type="scientific">marine metagenome</name>
    <dbReference type="NCBI Taxonomy" id="408172"/>
    <lineage>
        <taxon>unclassified sequences</taxon>
        <taxon>metagenomes</taxon>
        <taxon>ecological metagenomes</taxon>
    </lineage>
</organism>
<dbReference type="Gene3D" id="3.40.50.1000">
    <property type="entry name" value="HAD superfamily/HAD-like"/>
    <property type="match status" value="1"/>
</dbReference>